<dbReference type="AlphaFoldDB" id="A0A090WM59"/>
<evidence type="ECO:0000259" key="1">
    <source>
        <dbReference type="Pfam" id="PF16757"/>
    </source>
</evidence>
<accession>A0A090WM59</accession>
<dbReference type="EMBL" id="BBNU01000002">
    <property type="protein sequence ID" value="GAL78086.1"/>
    <property type="molecule type" value="Genomic_DNA"/>
</dbReference>
<evidence type="ECO:0000313" key="2">
    <source>
        <dbReference type="EMBL" id="GAL78086.1"/>
    </source>
</evidence>
<organism evidence="2 3">
    <name type="scientific">Algibacter lectus</name>
    <dbReference type="NCBI Taxonomy" id="221126"/>
    <lineage>
        <taxon>Bacteria</taxon>
        <taxon>Pseudomonadati</taxon>
        <taxon>Bacteroidota</taxon>
        <taxon>Flavobacteriia</taxon>
        <taxon>Flavobacteriales</taxon>
        <taxon>Flavobacteriaceae</taxon>
        <taxon>Algibacter</taxon>
    </lineage>
</organism>
<feature type="domain" description="Alpha-L-fucosidase C-terminal" evidence="1">
    <location>
        <begin position="8"/>
        <end position="70"/>
    </location>
</feature>
<gene>
    <name evidence="2" type="ORF">JCM19274_4585</name>
</gene>
<reference evidence="2 3" key="1">
    <citation type="journal article" date="2014" name="Genome Announc.">
        <title>Draft Genome Sequences of Marine Flavobacterium Algibacter lectus Strains SS8 and NR4.</title>
        <authorList>
            <person name="Takatani N."/>
            <person name="Nakanishi M."/>
            <person name="Meirelles P."/>
            <person name="Mino S."/>
            <person name="Suda W."/>
            <person name="Oshima K."/>
            <person name="Hattori M."/>
            <person name="Ohkuma M."/>
            <person name="Hosokawa M."/>
            <person name="Miyashita K."/>
            <person name="Thompson F.L."/>
            <person name="Niwa A."/>
            <person name="Sawabe T."/>
            <person name="Sawabe T."/>
        </authorList>
    </citation>
    <scope>NUCLEOTIDE SEQUENCE [LARGE SCALE GENOMIC DNA]</scope>
    <source>
        <strain evidence="3">JCM19274</strain>
    </source>
</reference>
<dbReference type="Gene3D" id="2.60.40.1180">
    <property type="entry name" value="Golgi alpha-mannosidase II"/>
    <property type="match status" value="1"/>
</dbReference>
<evidence type="ECO:0000313" key="3">
    <source>
        <dbReference type="Proteomes" id="UP000029643"/>
    </source>
</evidence>
<dbReference type="InterPro" id="IPR031919">
    <property type="entry name" value="Fucosidase_C"/>
</dbReference>
<sequence>MKNQNGGRYTKKGNVIYAHVFDWPKDGVLKLNKEIKVKKATLLSAPGKTLNALATSRDVLVDVPMLAPDATVSVVKIELAN</sequence>
<dbReference type="RefSeq" id="WP_227805443.1">
    <property type="nucleotide sequence ID" value="NZ_BBNU01000002.1"/>
</dbReference>
<protein>
    <recommendedName>
        <fullName evidence="1">Alpha-L-fucosidase C-terminal domain-containing protein</fullName>
    </recommendedName>
</protein>
<dbReference type="InterPro" id="IPR013780">
    <property type="entry name" value="Glyco_hydro_b"/>
</dbReference>
<dbReference type="Pfam" id="PF16757">
    <property type="entry name" value="Fucosidase_C"/>
    <property type="match status" value="1"/>
</dbReference>
<dbReference type="Proteomes" id="UP000029643">
    <property type="component" value="Unassembled WGS sequence"/>
</dbReference>
<comment type="caution">
    <text evidence="2">The sequence shown here is derived from an EMBL/GenBank/DDBJ whole genome shotgun (WGS) entry which is preliminary data.</text>
</comment>
<name>A0A090WM59_9FLAO</name>
<proteinExistence type="predicted"/>